<evidence type="ECO:0000313" key="5">
    <source>
        <dbReference type="EMBL" id="GGX36544.1"/>
    </source>
</evidence>
<keyword evidence="3" id="KW-0448">Lipopolysaccharide biosynthesis</keyword>
<protein>
    <recommendedName>
        <fullName evidence="4">Glycosyl transferase family 25 domain-containing protein</fullName>
    </recommendedName>
</protein>
<gene>
    <name evidence="5" type="ORF">GCM10010946_12960</name>
</gene>
<dbReference type="Pfam" id="PF01755">
    <property type="entry name" value="Glyco_transf_25"/>
    <property type="match status" value="1"/>
</dbReference>
<feature type="domain" description="Glycosyl transferase family 25" evidence="4">
    <location>
        <begin position="8"/>
        <end position="102"/>
    </location>
</feature>
<evidence type="ECO:0000259" key="4">
    <source>
        <dbReference type="Pfam" id="PF01755"/>
    </source>
</evidence>
<dbReference type="EMBL" id="BMYU01000002">
    <property type="protein sequence ID" value="GGX36544.1"/>
    <property type="molecule type" value="Genomic_DNA"/>
</dbReference>
<name>A0ABQ2XY42_9BURK</name>
<comment type="pathway">
    <text evidence="1">Bacterial outer membrane biogenesis; lipooligosaccharide biosynthesis.</text>
</comment>
<dbReference type="Proteomes" id="UP000653343">
    <property type="component" value="Unassembled WGS sequence"/>
</dbReference>
<keyword evidence="6" id="KW-1185">Reference proteome</keyword>
<organism evidence="5 6">
    <name type="scientific">Undibacterium squillarum</name>
    <dbReference type="NCBI Taxonomy" id="1131567"/>
    <lineage>
        <taxon>Bacteria</taxon>
        <taxon>Pseudomonadati</taxon>
        <taxon>Pseudomonadota</taxon>
        <taxon>Betaproteobacteria</taxon>
        <taxon>Burkholderiales</taxon>
        <taxon>Oxalobacteraceae</taxon>
        <taxon>Undibacterium</taxon>
    </lineage>
</organism>
<reference evidence="6" key="1">
    <citation type="journal article" date="2019" name="Int. J. Syst. Evol. Microbiol.">
        <title>The Global Catalogue of Microorganisms (GCM) 10K type strain sequencing project: providing services to taxonomists for standard genome sequencing and annotation.</title>
        <authorList>
            <consortium name="The Broad Institute Genomics Platform"/>
            <consortium name="The Broad Institute Genome Sequencing Center for Infectious Disease"/>
            <person name="Wu L."/>
            <person name="Ma J."/>
        </authorList>
    </citation>
    <scope>NUCLEOTIDE SEQUENCE [LARGE SCALE GENOMIC DNA]</scope>
    <source>
        <strain evidence="6">KCTC 23917</strain>
    </source>
</reference>
<comment type="pathway">
    <text evidence="2">Glycan metabolism; lacto-N-neotetraose biosynthesis.</text>
</comment>
<dbReference type="InterPro" id="IPR002654">
    <property type="entry name" value="Glyco_trans_25"/>
</dbReference>
<comment type="caution">
    <text evidence="5">The sequence shown here is derived from an EMBL/GenBank/DDBJ whole genome shotgun (WGS) entry which is preliminary data.</text>
</comment>
<dbReference type="RefSeq" id="WP_189356228.1">
    <property type="nucleotide sequence ID" value="NZ_BMYU01000002.1"/>
</dbReference>
<evidence type="ECO:0000256" key="3">
    <source>
        <dbReference type="ARBA" id="ARBA00022985"/>
    </source>
</evidence>
<evidence type="ECO:0000256" key="1">
    <source>
        <dbReference type="ARBA" id="ARBA00005068"/>
    </source>
</evidence>
<proteinExistence type="predicted"/>
<evidence type="ECO:0000256" key="2">
    <source>
        <dbReference type="ARBA" id="ARBA00005222"/>
    </source>
</evidence>
<accession>A0ABQ2XY42</accession>
<evidence type="ECO:0000313" key="6">
    <source>
        <dbReference type="Proteomes" id="UP000653343"/>
    </source>
</evidence>
<sequence length="244" mass="27835">MNLFDYFEKIYLINLPERTDRLKYSLAELKKIGISAQDRRLQVFPGIRPENAERFPGIGARGCYLSHLGVLKDAQKLGVSRFLILEDDFQLCPSALLSQMALIEQIEQTSWDFLFPGHSHPGHRQNTSAAESSLLKCALPLECAHCYAISPHLLPELITYLEACMQRMPGDPNGGPMHIDGAYSLYRLLHPELRSYVVTSSLVRQRSSRSDITPNQWYDKVTGIKQCAAAFRALKNWQWQLREK</sequence>